<protein>
    <recommendedName>
        <fullName evidence="3">NmrA-like domain-containing protein</fullName>
    </recommendedName>
</protein>
<proteinExistence type="inferred from homology"/>
<dbReference type="InterPro" id="IPR008030">
    <property type="entry name" value="NmrA-like"/>
</dbReference>
<dbReference type="AlphaFoldDB" id="A0A8J3YTU1"/>
<dbReference type="EMBL" id="BOPF01000035">
    <property type="protein sequence ID" value="GIJ50362.1"/>
    <property type="molecule type" value="Genomic_DNA"/>
</dbReference>
<evidence type="ECO:0000256" key="1">
    <source>
        <dbReference type="ARBA" id="ARBA00006328"/>
    </source>
</evidence>
<accession>A0A8J3YTU1</accession>
<evidence type="ECO:0000313" key="4">
    <source>
        <dbReference type="EMBL" id="GIJ50362.1"/>
    </source>
</evidence>
<dbReference type="Gene3D" id="3.40.50.720">
    <property type="entry name" value="NAD(P)-binding Rossmann-like Domain"/>
    <property type="match status" value="1"/>
</dbReference>
<sequence length="306" mass="32304">MTDDKPGDRYLVLGVTGAQGGAIARALTRRGAPVRGFARRKPSEPIPGVDLVTGDLADEAAVREAFDGITHAAVTLPLVYDEDLVTGYARNIADAARAAGVRMLVFNTNTTVPAGVTPYPAFETRRAAEAILRAAGVDVVVLRPPVYLDNLFTPGPGPAVVDHGVLAYPLPADRRVAWLSHDDLAAAVDAALHRPDLAGRVLDIGGADVVTGPELAAAFARALGRDVRYLPLDVEDFQNGLAHAIGADAAAGVAGLYRWAGTEDGRHLYDLDRTVLHDEVGVVATPLADWVAGRPWHVWSQAVGQR</sequence>
<dbReference type="PANTHER" id="PTHR42748:SF7">
    <property type="entry name" value="NMRA LIKE REDOX SENSOR 1-RELATED"/>
    <property type="match status" value="1"/>
</dbReference>
<gene>
    <name evidence="4" type="ORF">Val02_72480</name>
</gene>
<evidence type="ECO:0000259" key="3">
    <source>
        <dbReference type="Pfam" id="PF05368"/>
    </source>
</evidence>
<dbReference type="InterPro" id="IPR036291">
    <property type="entry name" value="NAD(P)-bd_dom_sf"/>
</dbReference>
<evidence type="ECO:0000256" key="2">
    <source>
        <dbReference type="ARBA" id="ARBA00022857"/>
    </source>
</evidence>
<dbReference type="InterPro" id="IPR051164">
    <property type="entry name" value="NmrA-like_oxidored"/>
</dbReference>
<keyword evidence="5" id="KW-1185">Reference proteome</keyword>
<keyword evidence="2" id="KW-0521">NADP</keyword>
<evidence type="ECO:0000313" key="5">
    <source>
        <dbReference type="Proteomes" id="UP000619260"/>
    </source>
</evidence>
<dbReference type="PANTHER" id="PTHR42748">
    <property type="entry name" value="NITROGEN METABOLITE REPRESSION PROTEIN NMRA FAMILY MEMBER"/>
    <property type="match status" value="1"/>
</dbReference>
<comment type="similarity">
    <text evidence="1">Belongs to the NmrA-type oxidoreductase family.</text>
</comment>
<dbReference type="RefSeq" id="WP_203903801.1">
    <property type="nucleotide sequence ID" value="NZ_BOPF01000035.1"/>
</dbReference>
<dbReference type="Proteomes" id="UP000619260">
    <property type="component" value="Unassembled WGS sequence"/>
</dbReference>
<reference evidence="4" key="1">
    <citation type="submission" date="2021-01" db="EMBL/GenBank/DDBJ databases">
        <title>Whole genome shotgun sequence of Virgisporangium aliadipatigenens NBRC 105644.</title>
        <authorList>
            <person name="Komaki H."/>
            <person name="Tamura T."/>
        </authorList>
    </citation>
    <scope>NUCLEOTIDE SEQUENCE</scope>
    <source>
        <strain evidence="4">NBRC 105644</strain>
    </source>
</reference>
<dbReference type="SUPFAM" id="SSF51735">
    <property type="entry name" value="NAD(P)-binding Rossmann-fold domains"/>
    <property type="match status" value="1"/>
</dbReference>
<comment type="caution">
    <text evidence="4">The sequence shown here is derived from an EMBL/GenBank/DDBJ whole genome shotgun (WGS) entry which is preliminary data.</text>
</comment>
<dbReference type="Pfam" id="PF05368">
    <property type="entry name" value="NmrA"/>
    <property type="match status" value="1"/>
</dbReference>
<name>A0A8J3YTU1_9ACTN</name>
<organism evidence="4 5">
    <name type="scientific">Virgisporangium aliadipatigenens</name>
    <dbReference type="NCBI Taxonomy" id="741659"/>
    <lineage>
        <taxon>Bacteria</taxon>
        <taxon>Bacillati</taxon>
        <taxon>Actinomycetota</taxon>
        <taxon>Actinomycetes</taxon>
        <taxon>Micromonosporales</taxon>
        <taxon>Micromonosporaceae</taxon>
        <taxon>Virgisporangium</taxon>
    </lineage>
</organism>
<feature type="domain" description="NmrA-like" evidence="3">
    <location>
        <begin position="11"/>
        <end position="262"/>
    </location>
</feature>